<evidence type="ECO:0000256" key="5">
    <source>
        <dbReference type="ARBA" id="ARBA00023027"/>
    </source>
</evidence>
<dbReference type="Pfam" id="PF00795">
    <property type="entry name" value="CN_hydrolase"/>
    <property type="match status" value="1"/>
</dbReference>
<evidence type="ECO:0000256" key="4">
    <source>
        <dbReference type="ARBA" id="ARBA00022840"/>
    </source>
</evidence>
<gene>
    <name evidence="7" type="ORF">METZ01_LOCUS269520</name>
</gene>
<dbReference type="SUPFAM" id="SSF52402">
    <property type="entry name" value="Adenine nucleotide alpha hydrolases-like"/>
    <property type="match status" value="1"/>
</dbReference>
<name>A0A382JY76_9ZZZZ</name>
<evidence type="ECO:0000256" key="3">
    <source>
        <dbReference type="ARBA" id="ARBA00022741"/>
    </source>
</evidence>
<dbReference type="Gene3D" id="3.40.50.620">
    <property type="entry name" value="HUPs"/>
    <property type="match status" value="1"/>
</dbReference>
<dbReference type="GO" id="GO:0009435">
    <property type="term" value="P:NAD+ biosynthetic process"/>
    <property type="evidence" value="ECO:0007669"/>
    <property type="project" value="UniProtKB-UniPathway"/>
</dbReference>
<dbReference type="GO" id="GO:0004359">
    <property type="term" value="F:glutaminase activity"/>
    <property type="evidence" value="ECO:0007669"/>
    <property type="project" value="InterPro"/>
</dbReference>
<dbReference type="GO" id="GO:0005737">
    <property type="term" value="C:cytoplasm"/>
    <property type="evidence" value="ECO:0007669"/>
    <property type="project" value="InterPro"/>
</dbReference>
<keyword evidence="2" id="KW-0436">Ligase</keyword>
<dbReference type="InterPro" id="IPR003010">
    <property type="entry name" value="C-N_Hydrolase"/>
</dbReference>
<proteinExistence type="predicted"/>
<dbReference type="CDD" id="cd00553">
    <property type="entry name" value="NAD_synthase"/>
    <property type="match status" value="1"/>
</dbReference>
<dbReference type="AlphaFoldDB" id="A0A382JY76"/>
<dbReference type="InterPro" id="IPR022310">
    <property type="entry name" value="NAD/GMP_synthase"/>
</dbReference>
<dbReference type="InterPro" id="IPR003694">
    <property type="entry name" value="NAD_synthase"/>
</dbReference>
<dbReference type="EMBL" id="UINC01076984">
    <property type="protein sequence ID" value="SVC16666.1"/>
    <property type="molecule type" value="Genomic_DNA"/>
</dbReference>
<dbReference type="InterPro" id="IPR014729">
    <property type="entry name" value="Rossmann-like_a/b/a_fold"/>
</dbReference>
<protein>
    <recommendedName>
        <fullName evidence="6">CN hydrolase domain-containing protein</fullName>
    </recommendedName>
</protein>
<organism evidence="7">
    <name type="scientific">marine metagenome</name>
    <dbReference type="NCBI Taxonomy" id="408172"/>
    <lineage>
        <taxon>unclassified sequences</taxon>
        <taxon>metagenomes</taxon>
        <taxon>ecological metagenomes</taxon>
    </lineage>
</organism>
<dbReference type="PANTHER" id="PTHR23090">
    <property type="entry name" value="NH 3 /GLUTAMINE-DEPENDENT NAD + SYNTHETASE"/>
    <property type="match status" value="1"/>
</dbReference>
<accession>A0A382JY76</accession>
<sequence length="330" mass="36586">MASTEACDLIVFPELTIPGYLSQDLLYNPEFIDRNLEVLEEIVAASRSVSPGLHIVVGYIDRNRGVGKPFTNMAAVINAGKLIQTYQKQLLPFYDVFDELRYFEAGSETTVFLIRDWRVGVAICEDLWNDKDGDDYNYDNNPLEQYRNTNVDVLLSINSSPFVRDKCSVRLEKIAPASADGMAIVYVNQIGGQDELVFDGGSFVVQDGELKHFSDGLFDDSYEIVDLADQRKAVAPAILTSIERLTELLILGLRDYVQKSGFSELVLASSGGVDSAAVCKLACSAVGPEKVHAIRMPSVFSSQHSRDDARTLHENLGCWDYEVPVDHEAL</sequence>
<feature type="domain" description="CN hydrolase" evidence="6">
    <location>
        <begin position="1"/>
        <end position="241"/>
    </location>
</feature>
<comment type="pathway">
    <text evidence="1">Cofactor biosynthesis; NAD(+) biosynthesis.</text>
</comment>
<evidence type="ECO:0000256" key="1">
    <source>
        <dbReference type="ARBA" id="ARBA00004790"/>
    </source>
</evidence>
<reference evidence="7" key="1">
    <citation type="submission" date="2018-05" db="EMBL/GenBank/DDBJ databases">
        <authorList>
            <person name="Lanie J.A."/>
            <person name="Ng W.-L."/>
            <person name="Kazmierczak K.M."/>
            <person name="Andrzejewski T.M."/>
            <person name="Davidsen T.M."/>
            <person name="Wayne K.J."/>
            <person name="Tettelin H."/>
            <person name="Glass J.I."/>
            <person name="Rusch D."/>
            <person name="Podicherti R."/>
            <person name="Tsui H.-C.T."/>
            <person name="Winkler M.E."/>
        </authorList>
    </citation>
    <scope>NUCLEOTIDE SEQUENCE</scope>
</reference>
<evidence type="ECO:0000259" key="6">
    <source>
        <dbReference type="PROSITE" id="PS50263"/>
    </source>
</evidence>
<dbReference type="PANTHER" id="PTHR23090:SF9">
    <property type="entry name" value="GLUTAMINE-DEPENDENT NAD(+) SYNTHETASE"/>
    <property type="match status" value="1"/>
</dbReference>
<feature type="non-terminal residue" evidence="7">
    <location>
        <position position="330"/>
    </location>
</feature>
<keyword evidence="3" id="KW-0547">Nucleotide-binding</keyword>
<keyword evidence="5" id="KW-0520">NAD</keyword>
<dbReference type="PROSITE" id="PS50263">
    <property type="entry name" value="CN_HYDROLASE"/>
    <property type="match status" value="1"/>
</dbReference>
<dbReference type="Pfam" id="PF02540">
    <property type="entry name" value="NAD_synthase"/>
    <property type="match status" value="1"/>
</dbReference>
<dbReference type="GO" id="GO:0005524">
    <property type="term" value="F:ATP binding"/>
    <property type="evidence" value="ECO:0007669"/>
    <property type="project" value="UniProtKB-KW"/>
</dbReference>
<dbReference type="Gene3D" id="3.60.110.10">
    <property type="entry name" value="Carbon-nitrogen hydrolase"/>
    <property type="match status" value="1"/>
</dbReference>
<evidence type="ECO:0000256" key="2">
    <source>
        <dbReference type="ARBA" id="ARBA00022598"/>
    </source>
</evidence>
<dbReference type="InterPro" id="IPR036526">
    <property type="entry name" value="C-N_Hydrolase_sf"/>
</dbReference>
<keyword evidence="4" id="KW-0067">ATP-binding</keyword>
<dbReference type="SUPFAM" id="SSF56317">
    <property type="entry name" value="Carbon-nitrogen hydrolase"/>
    <property type="match status" value="1"/>
</dbReference>
<dbReference type="GO" id="GO:0003952">
    <property type="term" value="F:NAD+ synthase (glutamine-hydrolyzing) activity"/>
    <property type="evidence" value="ECO:0007669"/>
    <property type="project" value="InterPro"/>
</dbReference>
<evidence type="ECO:0000313" key="7">
    <source>
        <dbReference type="EMBL" id="SVC16666.1"/>
    </source>
</evidence>
<dbReference type="CDD" id="cd07570">
    <property type="entry name" value="GAT_Gln-NAD-synth"/>
    <property type="match status" value="1"/>
</dbReference>
<dbReference type="UniPathway" id="UPA00253"/>